<feature type="region of interest" description="Disordered" evidence="2">
    <location>
        <begin position="458"/>
        <end position="660"/>
    </location>
</feature>
<gene>
    <name evidence="4" type="primary">Nfu_g_1_016631</name>
</gene>
<feature type="compositionally biased region" description="Gly residues" evidence="2">
    <location>
        <begin position="633"/>
        <end position="655"/>
    </location>
</feature>
<accession>A0A1A7Y2G4</accession>
<evidence type="ECO:0000256" key="2">
    <source>
        <dbReference type="SAM" id="MobiDB-lite"/>
    </source>
</evidence>
<keyword evidence="1" id="KW-0175">Coiled coil</keyword>
<dbReference type="InterPro" id="IPR009538">
    <property type="entry name" value="PV-1"/>
</dbReference>
<keyword evidence="3" id="KW-1133">Transmembrane helix</keyword>
<dbReference type="GO" id="GO:0002693">
    <property type="term" value="P:positive regulation of cellular extravasation"/>
    <property type="evidence" value="ECO:0007669"/>
    <property type="project" value="TreeGrafter"/>
</dbReference>
<organism evidence="4">
    <name type="scientific">Iconisemion striatum</name>
    <dbReference type="NCBI Taxonomy" id="60296"/>
    <lineage>
        <taxon>Eukaryota</taxon>
        <taxon>Metazoa</taxon>
        <taxon>Chordata</taxon>
        <taxon>Craniata</taxon>
        <taxon>Vertebrata</taxon>
        <taxon>Euteleostomi</taxon>
        <taxon>Actinopterygii</taxon>
        <taxon>Neopterygii</taxon>
        <taxon>Teleostei</taxon>
        <taxon>Neoteleostei</taxon>
        <taxon>Acanthomorphata</taxon>
        <taxon>Ovalentaria</taxon>
        <taxon>Atherinomorphae</taxon>
        <taxon>Cyprinodontiformes</taxon>
        <taxon>Nothobranchiidae</taxon>
        <taxon>Iconisemion</taxon>
    </lineage>
</organism>
<dbReference type="PANTHER" id="PTHR21687:SF5">
    <property type="entry name" value="PLASMALEMMA VESICLE-ASSOCIATED PROTEIN"/>
    <property type="match status" value="1"/>
</dbReference>
<evidence type="ECO:0000313" key="4">
    <source>
        <dbReference type="EMBL" id="SBP24496.1"/>
    </source>
</evidence>
<name>A0A1A7Y2G4_9TELE</name>
<evidence type="ECO:0000256" key="3">
    <source>
        <dbReference type="SAM" id="Phobius"/>
    </source>
</evidence>
<protein>
    <recommendedName>
        <fullName evidence="5">Plasmalemma vesicle associated protein a</fullName>
    </recommendedName>
</protein>
<feature type="coiled-coil region" evidence="1">
    <location>
        <begin position="352"/>
        <end position="393"/>
    </location>
</feature>
<feature type="compositionally biased region" description="Low complexity" evidence="2">
    <location>
        <begin position="424"/>
        <end position="433"/>
    </location>
</feature>
<reference evidence="4" key="2">
    <citation type="submission" date="2016-06" db="EMBL/GenBank/DDBJ databases">
        <title>The genome of a short-lived fish provides insights into sex chromosome evolution and the genetic control of aging.</title>
        <authorList>
            <person name="Reichwald K."/>
            <person name="Felder M."/>
            <person name="Petzold A."/>
            <person name="Koch P."/>
            <person name="Groth M."/>
            <person name="Platzer M."/>
        </authorList>
    </citation>
    <scope>NUCLEOTIDE SEQUENCE</scope>
    <source>
        <tissue evidence="4">Brain</tissue>
    </source>
</reference>
<feature type="compositionally biased region" description="Low complexity" evidence="2">
    <location>
        <begin position="493"/>
        <end position="536"/>
    </location>
</feature>
<feature type="compositionally biased region" description="Polar residues" evidence="2">
    <location>
        <begin position="548"/>
        <end position="575"/>
    </location>
</feature>
<feature type="compositionally biased region" description="Low complexity" evidence="2">
    <location>
        <begin position="622"/>
        <end position="632"/>
    </location>
</feature>
<dbReference type="EMBL" id="HADX01002264">
    <property type="protein sequence ID" value="SBP24496.1"/>
    <property type="molecule type" value="Transcribed_RNA"/>
</dbReference>
<dbReference type="AlphaFoldDB" id="A0A1A7Y2G4"/>
<feature type="non-terminal residue" evidence="4">
    <location>
        <position position="1"/>
    </location>
</feature>
<keyword evidence="3" id="KW-0812">Transmembrane</keyword>
<dbReference type="EMBL" id="HADW01007008">
    <property type="protein sequence ID" value="SBP08408.1"/>
    <property type="molecule type" value="Transcribed_RNA"/>
</dbReference>
<evidence type="ECO:0000256" key="1">
    <source>
        <dbReference type="SAM" id="Coils"/>
    </source>
</evidence>
<proteinExistence type="predicted"/>
<feature type="transmembrane region" description="Helical" evidence="3">
    <location>
        <begin position="42"/>
        <end position="64"/>
    </location>
</feature>
<dbReference type="GO" id="GO:0043114">
    <property type="term" value="P:regulation of vascular permeability"/>
    <property type="evidence" value="ECO:0007669"/>
    <property type="project" value="TreeGrafter"/>
</dbReference>
<feature type="compositionally biased region" description="Low complexity" evidence="2">
    <location>
        <begin position="576"/>
        <end position="606"/>
    </location>
</feature>
<feature type="region of interest" description="Disordered" evidence="2">
    <location>
        <begin position="403"/>
        <end position="435"/>
    </location>
</feature>
<keyword evidence="3" id="KW-0472">Membrane</keyword>
<dbReference type="PANTHER" id="PTHR21687">
    <property type="entry name" value="PLASMALEMMA VESICLE-ASSOCIATED PROTEIN"/>
    <property type="match status" value="1"/>
</dbReference>
<sequence length="684" mass="73311">YLTPSPAMYSSGYAQVNKLGPEAQKKMQYHSKGKSCGYYMRIVFFFSSLIQSLIIVSLVLFLVYGKTQDSATRIQDLEERFSQLSIENVDLRKQRANLTNLLNVTLTNKARNDWDLAQLRSKSNISILIIQNCERSMQQLNMELTSCKVKLSQCTTVVLPRTNCNCGLLHEQMKTQLELVESNFTQTTQRMTMEREQILKEKEFFVLTGIHLRRDKSILEKETENLKQMLEDKFSQFLGSVSGVSKALLDKIESLFPQQIAFQLTCPKQREHLEQIHTNCTSLSREVEDKLQHYLNSIRDQVSNMQAEDSHLKAENWRLSEDYRLCNKNSSSIIEQNKRRGEEIQQKHDQDKERLLLDKMKLNGEIDVLRNNVRFKSAEVDHLKEQLKQLNMSCMIKTGLGVQGARPITPNQNVWNPLGGGGSSSSSSTNLGLGSTGLGGPGSSFSSGSAFNKLMSHGAGSSGSTFQSSGSSSSLSNTGSGFDKPASPGGGQSSSSFMSSGSSSSLSNPGSGYSKPGSAGGASSSFGSLGSSLGSSDINKPAERERSSASIGSVGSNPNMGSSEIGSNKPTSGVRGSSAFSLGSAGSSGPAGSVGSASKSGSTSSGFPWFVLGNSNSGQSKTGSVPGRTSTGTGSGGSGSSFGGGRTSGLTGGPGSVSQHIQELQRLINPPGPQDKQDLSRMLG</sequence>
<feature type="compositionally biased region" description="Low complexity" evidence="2">
    <location>
        <begin position="458"/>
        <end position="481"/>
    </location>
</feature>
<dbReference type="Pfam" id="PF06637">
    <property type="entry name" value="PV-1"/>
    <property type="match status" value="1"/>
</dbReference>
<reference evidence="4" key="1">
    <citation type="submission" date="2016-05" db="EMBL/GenBank/DDBJ databases">
        <authorList>
            <person name="Lavstsen T."/>
            <person name="Jespersen J.S."/>
        </authorList>
    </citation>
    <scope>NUCLEOTIDE SEQUENCE</scope>
    <source>
        <tissue evidence="4">Brain</tissue>
    </source>
</reference>
<evidence type="ECO:0008006" key="5">
    <source>
        <dbReference type="Google" id="ProtNLM"/>
    </source>
</evidence>